<comment type="caution">
    <text evidence="3">The sequence shown here is derived from an EMBL/GenBank/DDBJ whole genome shotgun (WGS) entry which is preliminary data.</text>
</comment>
<proteinExistence type="predicted"/>
<dbReference type="Pfam" id="PF00534">
    <property type="entry name" value="Glycos_transf_1"/>
    <property type="match status" value="1"/>
</dbReference>
<evidence type="ECO:0000259" key="2">
    <source>
        <dbReference type="Pfam" id="PF00534"/>
    </source>
</evidence>
<feature type="domain" description="Glycosyl transferase family 1" evidence="2">
    <location>
        <begin position="151"/>
        <end position="288"/>
    </location>
</feature>
<dbReference type="AlphaFoldDB" id="A0A8J3VYC5"/>
<dbReference type="InterPro" id="IPR001296">
    <property type="entry name" value="Glyco_trans_1"/>
</dbReference>
<gene>
    <name evidence="3" type="ORF">Mth01_10440</name>
</gene>
<evidence type="ECO:0000313" key="3">
    <source>
        <dbReference type="EMBL" id="GIH68791.1"/>
    </source>
</evidence>
<dbReference type="GO" id="GO:0016757">
    <property type="term" value="F:glycosyltransferase activity"/>
    <property type="evidence" value="ECO:0007669"/>
    <property type="project" value="InterPro"/>
</dbReference>
<dbReference type="Gene3D" id="3.40.50.2000">
    <property type="entry name" value="Glycogen Phosphorylase B"/>
    <property type="match status" value="2"/>
</dbReference>
<dbReference type="SUPFAM" id="SSF53756">
    <property type="entry name" value="UDP-Glycosyltransferase/glycogen phosphorylase"/>
    <property type="match status" value="1"/>
</dbReference>
<evidence type="ECO:0000313" key="4">
    <source>
        <dbReference type="Proteomes" id="UP000610966"/>
    </source>
</evidence>
<organism evidence="3 4">
    <name type="scientific">Sphaerimonospora thailandensis</name>
    <dbReference type="NCBI Taxonomy" id="795644"/>
    <lineage>
        <taxon>Bacteria</taxon>
        <taxon>Bacillati</taxon>
        <taxon>Actinomycetota</taxon>
        <taxon>Actinomycetes</taxon>
        <taxon>Streptosporangiales</taxon>
        <taxon>Streptosporangiaceae</taxon>
        <taxon>Sphaerimonospora</taxon>
    </lineage>
</organism>
<dbReference type="RefSeq" id="WP_204012081.1">
    <property type="nucleotide sequence ID" value="NZ_BOOG01000010.1"/>
</dbReference>
<dbReference type="Proteomes" id="UP000610966">
    <property type="component" value="Unassembled WGS sequence"/>
</dbReference>
<sequence length="332" mass="35781">MRIAMLIPPFRYGADPTQWITVPPQGYGGIQWMAATLIDGLLELGHDVLLLGAPGSPARRRLTVSEATTRAEVTDALDAWSPEIVHDHSNTELLPEIETRPTVSTHHLNGIPARRHNGVYLSRAQRQAADADKAPVIRIPVNPARCTYSEAKDDYLLFLGRVSVHKGPYQAAAFACAAGLPIKIAGPAWESDYLHQLLSDFPDTVEYLGEVGGTDRARLLARARALLALSQTHGGPFGGRWIEPGATVVSEAAASGTPVIGSDNGCLSEIIPGVGIVIPEGTPIDRAQARAALTALPSPAHVREQAQHRWGHRRIAACYVSVYQRTTQQSRS</sequence>
<dbReference type="EMBL" id="BOOG01000010">
    <property type="protein sequence ID" value="GIH68791.1"/>
    <property type="molecule type" value="Genomic_DNA"/>
</dbReference>
<dbReference type="PANTHER" id="PTHR12526:SF595">
    <property type="entry name" value="BLL5217 PROTEIN"/>
    <property type="match status" value="1"/>
</dbReference>
<name>A0A8J3VYC5_9ACTN</name>
<dbReference type="PANTHER" id="PTHR12526">
    <property type="entry name" value="GLYCOSYLTRANSFERASE"/>
    <property type="match status" value="1"/>
</dbReference>
<evidence type="ECO:0000256" key="1">
    <source>
        <dbReference type="ARBA" id="ARBA00022679"/>
    </source>
</evidence>
<reference evidence="3" key="1">
    <citation type="submission" date="2021-01" db="EMBL/GenBank/DDBJ databases">
        <title>Whole genome shotgun sequence of Sphaerimonospora thailandensis NBRC 107569.</title>
        <authorList>
            <person name="Komaki H."/>
            <person name="Tamura T."/>
        </authorList>
    </citation>
    <scope>NUCLEOTIDE SEQUENCE</scope>
    <source>
        <strain evidence="3">NBRC 107569</strain>
    </source>
</reference>
<keyword evidence="4" id="KW-1185">Reference proteome</keyword>
<protein>
    <submittedName>
        <fullName evidence="3">Glycosyl transferase</fullName>
    </submittedName>
</protein>
<keyword evidence="1 3" id="KW-0808">Transferase</keyword>
<accession>A0A8J3VYC5</accession>